<dbReference type="GO" id="GO:0016831">
    <property type="term" value="F:carboxy-lyase activity"/>
    <property type="evidence" value="ECO:0007669"/>
    <property type="project" value="UniProtKB-KW"/>
</dbReference>
<dbReference type="GO" id="GO:0005829">
    <property type="term" value="C:cytosol"/>
    <property type="evidence" value="ECO:0007669"/>
    <property type="project" value="TreeGrafter"/>
</dbReference>
<gene>
    <name evidence="5" type="ORF">A1O9_11277</name>
</gene>
<evidence type="ECO:0000313" key="5">
    <source>
        <dbReference type="EMBL" id="KEF52860.1"/>
    </source>
</evidence>
<sequence length="371" mass="41508">MRGKIILEEHVGMPEDNPVERLRLASRNSEDLAKALLEIHGARLDEMNANGVEMAIMSQNPPGPQGIRNPKAAEEYAVRSNNYIANLVDKAPERFSAFAGVSMHDPANAAAELTRCVKELGMVGVMLHDAQEYLDADGAVKEQFYDDPKYDTFWATVESLDVPVYLHPKPPIPQEFLRLYKTRPWLVGPTFSFTVDSSFHALAMCSSGLFDRFPKLQMILGHMGELLLGQLGRIDHWLEKRDRGRGLPAKKTLREYLESNVSITTAGYFCTPPLLNAITEIGVDRVLFSVDTPYENITEGSTWFDTLPVNQASIVKMGRNNTLKLFPRLEGRLRSSEVEKLQKDRSRVLFTTNPGFEIPVETCPRTGGASI</sequence>
<dbReference type="InterPro" id="IPR032465">
    <property type="entry name" value="ACMSD"/>
</dbReference>
<dbReference type="GO" id="GO:0016787">
    <property type="term" value="F:hydrolase activity"/>
    <property type="evidence" value="ECO:0007669"/>
    <property type="project" value="InterPro"/>
</dbReference>
<evidence type="ECO:0000313" key="6">
    <source>
        <dbReference type="Proteomes" id="UP000027920"/>
    </source>
</evidence>
<dbReference type="HOGENOM" id="CLU_039329_5_0_1"/>
<evidence type="ECO:0000256" key="3">
    <source>
        <dbReference type="RuleBase" id="RU366045"/>
    </source>
</evidence>
<reference evidence="5 6" key="1">
    <citation type="submission" date="2013-03" db="EMBL/GenBank/DDBJ databases">
        <title>The Genome Sequence of Exophiala aquamarina CBS 119918.</title>
        <authorList>
            <consortium name="The Broad Institute Genomics Platform"/>
            <person name="Cuomo C."/>
            <person name="de Hoog S."/>
            <person name="Gorbushina A."/>
            <person name="Walker B."/>
            <person name="Young S.K."/>
            <person name="Zeng Q."/>
            <person name="Gargeya S."/>
            <person name="Fitzgerald M."/>
            <person name="Haas B."/>
            <person name="Abouelleil A."/>
            <person name="Allen A.W."/>
            <person name="Alvarado L."/>
            <person name="Arachchi H.M."/>
            <person name="Berlin A.M."/>
            <person name="Chapman S.B."/>
            <person name="Gainer-Dewar J."/>
            <person name="Goldberg J."/>
            <person name="Griggs A."/>
            <person name="Gujja S."/>
            <person name="Hansen M."/>
            <person name="Howarth C."/>
            <person name="Imamovic A."/>
            <person name="Ireland A."/>
            <person name="Larimer J."/>
            <person name="McCowan C."/>
            <person name="Murphy C."/>
            <person name="Pearson M."/>
            <person name="Poon T.W."/>
            <person name="Priest M."/>
            <person name="Roberts A."/>
            <person name="Saif S."/>
            <person name="Shea T."/>
            <person name="Sisk P."/>
            <person name="Sykes S."/>
            <person name="Wortman J."/>
            <person name="Nusbaum C."/>
            <person name="Birren B."/>
        </authorList>
    </citation>
    <scope>NUCLEOTIDE SEQUENCE [LARGE SCALE GENOMIC DNA]</scope>
    <source>
        <strain evidence="5 6">CBS 119918</strain>
    </source>
</reference>
<comment type="similarity">
    <text evidence="3">Belongs to the metallo-dependent hydrolases superfamily.</text>
</comment>
<keyword evidence="2 3" id="KW-0456">Lyase</keyword>
<organism evidence="5 6">
    <name type="scientific">Exophiala aquamarina CBS 119918</name>
    <dbReference type="NCBI Taxonomy" id="1182545"/>
    <lineage>
        <taxon>Eukaryota</taxon>
        <taxon>Fungi</taxon>
        <taxon>Dikarya</taxon>
        <taxon>Ascomycota</taxon>
        <taxon>Pezizomycotina</taxon>
        <taxon>Eurotiomycetes</taxon>
        <taxon>Chaetothyriomycetidae</taxon>
        <taxon>Chaetothyriales</taxon>
        <taxon>Herpotrichiellaceae</taxon>
        <taxon>Exophiala</taxon>
    </lineage>
</organism>
<dbReference type="Proteomes" id="UP000027920">
    <property type="component" value="Unassembled WGS sequence"/>
</dbReference>
<dbReference type="VEuPathDB" id="FungiDB:A1O9_11277"/>
<dbReference type="GeneID" id="25286177"/>
<dbReference type="OrthoDB" id="432010at2759"/>
<dbReference type="EMBL" id="AMGV01000016">
    <property type="protein sequence ID" value="KEF52860.1"/>
    <property type="molecule type" value="Genomic_DNA"/>
</dbReference>
<dbReference type="STRING" id="1182545.A0A072PBD4"/>
<dbReference type="Gene3D" id="3.20.20.140">
    <property type="entry name" value="Metal-dependent hydrolases"/>
    <property type="match status" value="1"/>
</dbReference>
<dbReference type="PANTHER" id="PTHR21240">
    <property type="entry name" value="2-AMINO-3-CARBOXYLMUCONATE-6-SEMIALDEHYDE DECARBOXYLASE"/>
    <property type="match status" value="1"/>
</dbReference>
<name>A0A072PBD4_9EURO</name>
<comment type="caution">
    <text evidence="5">The sequence shown here is derived from an EMBL/GenBank/DDBJ whole genome shotgun (WGS) entry which is preliminary data.</text>
</comment>
<evidence type="ECO:0000256" key="1">
    <source>
        <dbReference type="ARBA" id="ARBA00022793"/>
    </source>
</evidence>
<dbReference type="InterPro" id="IPR006680">
    <property type="entry name" value="Amidohydro-rel"/>
</dbReference>
<dbReference type="SUPFAM" id="SSF51556">
    <property type="entry name" value="Metallo-dependent hydrolases"/>
    <property type="match status" value="1"/>
</dbReference>
<evidence type="ECO:0000259" key="4">
    <source>
        <dbReference type="Pfam" id="PF04909"/>
    </source>
</evidence>
<dbReference type="InterPro" id="IPR032466">
    <property type="entry name" value="Metal_Hydrolase"/>
</dbReference>
<feature type="domain" description="Amidohydrolase-related" evidence="4">
    <location>
        <begin position="41"/>
        <end position="327"/>
    </location>
</feature>
<dbReference type="Pfam" id="PF04909">
    <property type="entry name" value="Amidohydro_2"/>
    <property type="match status" value="1"/>
</dbReference>
<dbReference type="AlphaFoldDB" id="A0A072PBD4"/>
<keyword evidence="1 3" id="KW-0210">Decarboxylase</keyword>
<protein>
    <recommendedName>
        <fullName evidence="4">Amidohydrolase-related domain-containing protein</fullName>
    </recommendedName>
</protein>
<dbReference type="RefSeq" id="XP_013255450.1">
    <property type="nucleotide sequence ID" value="XM_013399996.1"/>
</dbReference>
<dbReference type="GO" id="GO:0019748">
    <property type="term" value="P:secondary metabolic process"/>
    <property type="evidence" value="ECO:0007669"/>
    <property type="project" value="TreeGrafter"/>
</dbReference>
<accession>A0A072PBD4</accession>
<dbReference type="PANTHER" id="PTHR21240:SF31">
    <property type="entry name" value="AMIDOHYDROLASE FAMILY PROTEIN (AFU_ORTHOLOGUE AFUA_7G05840)"/>
    <property type="match status" value="1"/>
</dbReference>
<proteinExistence type="inferred from homology"/>
<keyword evidence="6" id="KW-1185">Reference proteome</keyword>
<evidence type="ECO:0000256" key="2">
    <source>
        <dbReference type="ARBA" id="ARBA00023239"/>
    </source>
</evidence>